<dbReference type="InterPro" id="IPR011010">
    <property type="entry name" value="DNA_brk_join_enz"/>
</dbReference>
<dbReference type="GO" id="GO:0003677">
    <property type="term" value="F:DNA binding"/>
    <property type="evidence" value="ECO:0007669"/>
    <property type="project" value="InterPro"/>
</dbReference>
<dbReference type="AlphaFoldDB" id="A0A512BTJ9"/>
<name>A0A512BTJ9_9HYPH</name>
<gene>
    <name evidence="1" type="ORF">MAE02_28230</name>
</gene>
<accession>A0A512BTJ9</accession>
<proteinExistence type="predicted"/>
<dbReference type="SUPFAM" id="SSF56349">
    <property type="entry name" value="DNA breaking-rejoining enzymes"/>
    <property type="match status" value="1"/>
</dbReference>
<evidence type="ECO:0000313" key="2">
    <source>
        <dbReference type="Proteomes" id="UP000321085"/>
    </source>
</evidence>
<dbReference type="EMBL" id="BJYU01000035">
    <property type="protein sequence ID" value="GEO15127.1"/>
    <property type="molecule type" value="Genomic_DNA"/>
</dbReference>
<evidence type="ECO:0008006" key="3">
    <source>
        <dbReference type="Google" id="ProtNLM"/>
    </source>
</evidence>
<reference evidence="1 2" key="1">
    <citation type="submission" date="2019-07" db="EMBL/GenBank/DDBJ databases">
        <title>Whole genome shotgun sequence of Microvirga aerophila NBRC 106136.</title>
        <authorList>
            <person name="Hosoyama A."/>
            <person name="Uohara A."/>
            <person name="Ohji S."/>
            <person name="Ichikawa N."/>
        </authorList>
    </citation>
    <scope>NUCLEOTIDE SEQUENCE [LARGE SCALE GENOMIC DNA]</scope>
    <source>
        <strain evidence="1 2">NBRC 106136</strain>
    </source>
</reference>
<protein>
    <recommendedName>
        <fullName evidence="3">Tyr recombinase domain-containing protein</fullName>
    </recommendedName>
</protein>
<sequence>MMRRWQFHDLPCTAVTRLGDLGILPHLVEAILNHISGHKAGVSSIYNRATYPKEKREALDRYPNKRRRP</sequence>
<dbReference type="Proteomes" id="UP000321085">
    <property type="component" value="Unassembled WGS sequence"/>
</dbReference>
<evidence type="ECO:0000313" key="1">
    <source>
        <dbReference type="EMBL" id="GEO15127.1"/>
    </source>
</evidence>
<organism evidence="1 2">
    <name type="scientific">Microvirga aerophila</name>
    <dbReference type="NCBI Taxonomy" id="670291"/>
    <lineage>
        <taxon>Bacteria</taxon>
        <taxon>Pseudomonadati</taxon>
        <taxon>Pseudomonadota</taxon>
        <taxon>Alphaproteobacteria</taxon>
        <taxon>Hyphomicrobiales</taxon>
        <taxon>Methylobacteriaceae</taxon>
        <taxon>Microvirga</taxon>
    </lineage>
</organism>
<keyword evidence="2" id="KW-1185">Reference proteome</keyword>
<comment type="caution">
    <text evidence="1">The sequence shown here is derived from an EMBL/GenBank/DDBJ whole genome shotgun (WGS) entry which is preliminary data.</text>
</comment>